<dbReference type="PANTHER" id="PTHR36363">
    <property type="entry name" value="OS04G0687200 PROTEIN"/>
    <property type="match status" value="1"/>
</dbReference>
<keyword evidence="1" id="KW-0812">Transmembrane</keyword>
<name>A0AAV5CSZ5_ELECO</name>
<reference evidence="2" key="2">
    <citation type="submission" date="2021-12" db="EMBL/GenBank/DDBJ databases">
        <title>Resequencing data analysis of finger millet.</title>
        <authorList>
            <person name="Hatakeyama M."/>
            <person name="Aluri S."/>
            <person name="Balachadran M.T."/>
            <person name="Sivarajan S.R."/>
            <person name="Poveda L."/>
            <person name="Shimizu-Inatsugi R."/>
            <person name="Schlapbach R."/>
            <person name="Sreeman S.M."/>
            <person name="Shimizu K.K."/>
        </authorList>
    </citation>
    <scope>NUCLEOTIDE SEQUENCE</scope>
</reference>
<accession>A0AAV5CSZ5</accession>
<feature type="transmembrane region" description="Helical" evidence="1">
    <location>
        <begin position="64"/>
        <end position="83"/>
    </location>
</feature>
<reference evidence="2" key="1">
    <citation type="journal article" date="2018" name="DNA Res.">
        <title>Multiple hybrid de novo genome assembly of finger millet, an orphan allotetraploid crop.</title>
        <authorList>
            <person name="Hatakeyama M."/>
            <person name="Aluri S."/>
            <person name="Balachadran M.T."/>
            <person name="Sivarajan S.R."/>
            <person name="Patrignani A."/>
            <person name="Gruter S."/>
            <person name="Poveda L."/>
            <person name="Shimizu-Inatsugi R."/>
            <person name="Baeten J."/>
            <person name="Francoijs K.J."/>
            <person name="Nataraja K.N."/>
            <person name="Reddy Y.A.N."/>
            <person name="Phadnis S."/>
            <person name="Ravikumar R.L."/>
            <person name="Schlapbach R."/>
            <person name="Sreeman S.M."/>
            <person name="Shimizu K.K."/>
        </authorList>
    </citation>
    <scope>NUCLEOTIDE SEQUENCE</scope>
</reference>
<keyword evidence="1" id="KW-0472">Membrane</keyword>
<dbReference type="Proteomes" id="UP001054889">
    <property type="component" value="Unassembled WGS sequence"/>
</dbReference>
<evidence type="ECO:0000313" key="3">
    <source>
        <dbReference type="Proteomes" id="UP001054889"/>
    </source>
</evidence>
<sequence length="216" mass="23911">MDLHYGGRVGESMAVGEAAYIAGGGMVDVVTREAAAQALGTVVQLHFDKTVEKKRAADAQKQELWRLFLAFFVFLALVLSAVAGSPPARLQCRHLWAPAGLLSLAHLAFYAAVAHHLRCLNGFRYQRRCHKLTLALAADRLRMLKSGGDVVAAADVEVPYQEPPESYLAKFKRSWAIHFAFLITTFAFSRRSSSCNPMLLAPLGDPLFFFFYLSLY</sequence>
<keyword evidence="1" id="KW-1133">Transmembrane helix</keyword>
<gene>
    <name evidence="2" type="primary">ga18499</name>
    <name evidence="2" type="ORF">PR202_ga18499</name>
</gene>
<dbReference type="PANTHER" id="PTHR36363:SF1">
    <property type="entry name" value="OS04G0687200 PROTEIN"/>
    <property type="match status" value="1"/>
</dbReference>
<organism evidence="2 3">
    <name type="scientific">Eleusine coracana subsp. coracana</name>
    <dbReference type="NCBI Taxonomy" id="191504"/>
    <lineage>
        <taxon>Eukaryota</taxon>
        <taxon>Viridiplantae</taxon>
        <taxon>Streptophyta</taxon>
        <taxon>Embryophyta</taxon>
        <taxon>Tracheophyta</taxon>
        <taxon>Spermatophyta</taxon>
        <taxon>Magnoliopsida</taxon>
        <taxon>Liliopsida</taxon>
        <taxon>Poales</taxon>
        <taxon>Poaceae</taxon>
        <taxon>PACMAD clade</taxon>
        <taxon>Chloridoideae</taxon>
        <taxon>Cynodonteae</taxon>
        <taxon>Eleusininae</taxon>
        <taxon>Eleusine</taxon>
    </lineage>
</organism>
<proteinExistence type="predicted"/>
<keyword evidence="3" id="KW-1185">Reference proteome</keyword>
<dbReference type="AlphaFoldDB" id="A0AAV5CSZ5"/>
<protein>
    <submittedName>
        <fullName evidence="2">Uncharacterized protein</fullName>
    </submittedName>
</protein>
<evidence type="ECO:0000313" key="2">
    <source>
        <dbReference type="EMBL" id="GJN01248.1"/>
    </source>
</evidence>
<feature type="transmembrane region" description="Helical" evidence="1">
    <location>
        <begin position="95"/>
        <end position="117"/>
    </location>
</feature>
<evidence type="ECO:0000256" key="1">
    <source>
        <dbReference type="SAM" id="Phobius"/>
    </source>
</evidence>
<dbReference type="EMBL" id="BQKI01000009">
    <property type="protein sequence ID" value="GJN01248.1"/>
    <property type="molecule type" value="Genomic_DNA"/>
</dbReference>
<comment type="caution">
    <text evidence="2">The sequence shown here is derived from an EMBL/GenBank/DDBJ whole genome shotgun (WGS) entry which is preliminary data.</text>
</comment>